<reference evidence="2" key="1">
    <citation type="submission" date="2015-08" db="EMBL/GenBank/DDBJ databases">
        <title>Candidatus Bacteriodes Periocalifornicus.</title>
        <authorList>
            <person name="McLean J.S."/>
            <person name="Kelley S."/>
        </authorList>
    </citation>
    <scope>NUCLEOTIDE SEQUENCE [LARGE SCALE GENOMIC DNA]</scope>
    <source>
        <strain evidence="2">12B</strain>
    </source>
</reference>
<evidence type="ECO:0000313" key="2">
    <source>
        <dbReference type="EMBL" id="KQM08810.1"/>
    </source>
</evidence>
<accession>A0A0Q4B884</accession>
<sequence>MVLVAQNRRIQAAQERVEKAHGKVEARRLQVLQVDSTIAQCELQLKAAVDSLGLLTDEEKRIQQLTFELEQGARKQMNAATTNAQKDSVRRDFAKGSRNLDQLYAQLDRRYNAFRRAHDRAKQELARAKQRREKLAKELKVAEKAMEAAQENVKKTEAQEASRQHAAEERAQRKSAAASKRNRKK</sequence>
<organism evidence="2 3">
    <name type="scientific">Candidatus [Bacteroides] periocalifornicus</name>
    <dbReference type="NCBI Taxonomy" id="1702214"/>
    <lineage>
        <taxon>Bacteria</taxon>
        <taxon>Pseudomonadati</taxon>
        <taxon>Bacteroidota</taxon>
    </lineage>
</organism>
<dbReference type="AlphaFoldDB" id="A0A0Q4B884"/>
<dbReference type="STRING" id="1702214.AL399_05300"/>
<keyword evidence="3" id="KW-1185">Reference proteome</keyword>
<evidence type="ECO:0000256" key="1">
    <source>
        <dbReference type="SAM" id="MobiDB-lite"/>
    </source>
</evidence>
<feature type="region of interest" description="Disordered" evidence="1">
    <location>
        <begin position="147"/>
        <end position="185"/>
    </location>
</feature>
<proteinExistence type="predicted"/>
<feature type="compositionally biased region" description="Basic and acidic residues" evidence="1">
    <location>
        <begin position="147"/>
        <end position="172"/>
    </location>
</feature>
<protein>
    <submittedName>
        <fullName evidence="2">Uncharacterized protein</fullName>
    </submittedName>
</protein>
<dbReference type="Proteomes" id="UP000054172">
    <property type="component" value="Unassembled WGS sequence"/>
</dbReference>
<dbReference type="EMBL" id="LIIK01000021">
    <property type="protein sequence ID" value="KQM08810.1"/>
    <property type="molecule type" value="Genomic_DNA"/>
</dbReference>
<comment type="caution">
    <text evidence="2">The sequence shown here is derived from an EMBL/GenBank/DDBJ whole genome shotgun (WGS) entry which is preliminary data.</text>
</comment>
<gene>
    <name evidence="2" type="ORF">AL399_05300</name>
</gene>
<name>A0A0Q4B884_9BACT</name>
<dbReference type="PATRIC" id="fig|1702214.3.peg.2083"/>
<evidence type="ECO:0000313" key="3">
    <source>
        <dbReference type="Proteomes" id="UP000054172"/>
    </source>
</evidence>